<protein>
    <submittedName>
        <fullName evidence="9">RNA polymerase sigma factor SigM</fullName>
    </submittedName>
</protein>
<evidence type="ECO:0000256" key="1">
    <source>
        <dbReference type="ARBA" id="ARBA00010641"/>
    </source>
</evidence>
<evidence type="ECO:0000256" key="6">
    <source>
        <dbReference type="SAM" id="MobiDB-lite"/>
    </source>
</evidence>
<feature type="region of interest" description="Disordered" evidence="6">
    <location>
        <begin position="160"/>
        <end position="180"/>
    </location>
</feature>
<name>A0A7M4DNR2_9MICO</name>
<dbReference type="InterPro" id="IPR013325">
    <property type="entry name" value="RNA_pol_sigma_r2"/>
</dbReference>
<dbReference type="Pfam" id="PF04542">
    <property type="entry name" value="Sigma70_r2"/>
    <property type="match status" value="1"/>
</dbReference>
<evidence type="ECO:0000256" key="5">
    <source>
        <dbReference type="ARBA" id="ARBA00023163"/>
    </source>
</evidence>
<dbReference type="SUPFAM" id="SSF88946">
    <property type="entry name" value="Sigma2 domain of RNA polymerase sigma factors"/>
    <property type="match status" value="1"/>
</dbReference>
<dbReference type="InterPro" id="IPR013324">
    <property type="entry name" value="RNA_pol_sigma_r3/r4-like"/>
</dbReference>
<evidence type="ECO:0000313" key="10">
    <source>
        <dbReference type="Proteomes" id="UP000419743"/>
    </source>
</evidence>
<dbReference type="Pfam" id="PF08281">
    <property type="entry name" value="Sigma70_r4_2"/>
    <property type="match status" value="1"/>
</dbReference>
<evidence type="ECO:0000256" key="2">
    <source>
        <dbReference type="ARBA" id="ARBA00023015"/>
    </source>
</evidence>
<dbReference type="EMBL" id="CACRYJ010000055">
    <property type="protein sequence ID" value="VZO39093.1"/>
    <property type="molecule type" value="Genomic_DNA"/>
</dbReference>
<keyword evidence="5" id="KW-0804">Transcription</keyword>
<dbReference type="SUPFAM" id="SSF88659">
    <property type="entry name" value="Sigma3 and sigma4 domains of RNA polymerase sigma factors"/>
    <property type="match status" value="1"/>
</dbReference>
<evidence type="ECO:0000313" key="9">
    <source>
        <dbReference type="EMBL" id="VZO39093.1"/>
    </source>
</evidence>
<keyword evidence="4" id="KW-0238">DNA-binding</keyword>
<gene>
    <name evidence="9" type="primary">sigM</name>
    <name evidence="9" type="ORF">HALOF300_03793</name>
</gene>
<dbReference type="InterPro" id="IPR007627">
    <property type="entry name" value="RNA_pol_sigma70_r2"/>
</dbReference>
<feature type="domain" description="RNA polymerase sigma factor 70 region 4 type 2" evidence="8">
    <location>
        <begin position="105"/>
        <end position="155"/>
    </location>
</feature>
<dbReference type="AlphaFoldDB" id="A0A7M4DNR2"/>
<dbReference type="GO" id="GO:0016987">
    <property type="term" value="F:sigma factor activity"/>
    <property type="evidence" value="ECO:0007669"/>
    <property type="project" value="UniProtKB-KW"/>
</dbReference>
<evidence type="ECO:0000259" key="7">
    <source>
        <dbReference type="Pfam" id="PF04542"/>
    </source>
</evidence>
<dbReference type="InterPro" id="IPR014284">
    <property type="entry name" value="RNA_pol_sigma-70_dom"/>
</dbReference>
<evidence type="ECO:0000256" key="3">
    <source>
        <dbReference type="ARBA" id="ARBA00023082"/>
    </source>
</evidence>
<dbReference type="Proteomes" id="UP000419743">
    <property type="component" value="Unassembled WGS sequence"/>
</dbReference>
<dbReference type="InterPro" id="IPR036388">
    <property type="entry name" value="WH-like_DNA-bd_sf"/>
</dbReference>
<comment type="similarity">
    <text evidence="1">Belongs to the sigma-70 factor family. ECF subfamily.</text>
</comment>
<dbReference type="GO" id="GO:0006352">
    <property type="term" value="P:DNA-templated transcription initiation"/>
    <property type="evidence" value="ECO:0007669"/>
    <property type="project" value="InterPro"/>
</dbReference>
<dbReference type="NCBIfam" id="TIGR02937">
    <property type="entry name" value="sigma70-ECF"/>
    <property type="match status" value="1"/>
</dbReference>
<dbReference type="PANTHER" id="PTHR43133:SF8">
    <property type="entry name" value="RNA POLYMERASE SIGMA FACTOR HI_1459-RELATED"/>
    <property type="match status" value="1"/>
</dbReference>
<keyword evidence="10" id="KW-1185">Reference proteome</keyword>
<proteinExistence type="inferred from homology"/>
<organism evidence="9 10">
    <name type="scientific">Occultella aeris</name>
    <dbReference type="NCBI Taxonomy" id="2761496"/>
    <lineage>
        <taxon>Bacteria</taxon>
        <taxon>Bacillati</taxon>
        <taxon>Actinomycetota</taxon>
        <taxon>Actinomycetes</taxon>
        <taxon>Micrococcales</taxon>
        <taxon>Ruaniaceae</taxon>
        <taxon>Occultella</taxon>
    </lineage>
</organism>
<comment type="caution">
    <text evidence="9">The sequence shown here is derived from an EMBL/GenBank/DDBJ whole genome shotgun (WGS) entry which is preliminary data.</text>
</comment>
<keyword evidence="2" id="KW-0805">Transcription regulation</keyword>
<dbReference type="Gene3D" id="1.10.1740.10">
    <property type="match status" value="1"/>
</dbReference>
<dbReference type="GO" id="GO:0003677">
    <property type="term" value="F:DNA binding"/>
    <property type="evidence" value="ECO:0007669"/>
    <property type="project" value="UniProtKB-KW"/>
</dbReference>
<dbReference type="PANTHER" id="PTHR43133">
    <property type="entry name" value="RNA POLYMERASE ECF-TYPE SIGMA FACTO"/>
    <property type="match status" value="1"/>
</dbReference>
<accession>A0A7M4DNR2</accession>
<evidence type="ECO:0000259" key="8">
    <source>
        <dbReference type="Pfam" id="PF08281"/>
    </source>
</evidence>
<dbReference type="InterPro" id="IPR039425">
    <property type="entry name" value="RNA_pol_sigma-70-like"/>
</dbReference>
<dbReference type="InterPro" id="IPR013249">
    <property type="entry name" value="RNA_pol_sigma70_r4_t2"/>
</dbReference>
<sequence length="180" mass="20610">MKATPEERFESLYWTHHQELLAFIRRRTSPNVAEDILAETFVVTWRRIEEVPMEARPWLFGVARNSIRNYVRADSRQQALRIRLEQEPPEAQHDLSVSIASRADLVRAWNLLTDSEQEVIALTAWDDLSNNEAATVLGCTKSAFAVRLFRARRRLLHLLERTGTGSSGSGPRRQAQGSRS</sequence>
<keyword evidence="3" id="KW-0731">Sigma factor</keyword>
<dbReference type="Gene3D" id="1.10.10.10">
    <property type="entry name" value="Winged helix-like DNA-binding domain superfamily/Winged helix DNA-binding domain"/>
    <property type="match status" value="1"/>
</dbReference>
<reference evidence="9 10" key="1">
    <citation type="submission" date="2019-11" db="EMBL/GenBank/DDBJ databases">
        <authorList>
            <person name="Criscuolo A."/>
        </authorList>
    </citation>
    <scope>NUCLEOTIDE SEQUENCE [LARGE SCALE GENOMIC DNA]</scope>
    <source>
        <strain evidence="9">CIP111667</strain>
    </source>
</reference>
<evidence type="ECO:0000256" key="4">
    <source>
        <dbReference type="ARBA" id="ARBA00023125"/>
    </source>
</evidence>
<dbReference type="RefSeq" id="WP_156742438.1">
    <property type="nucleotide sequence ID" value="NZ_CACRYJ010000055.1"/>
</dbReference>
<feature type="domain" description="RNA polymerase sigma-70 region 2" evidence="7">
    <location>
        <begin position="13"/>
        <end position="76"/>
    </location>
</feature>